<keyword evidence="2" id="KW-1185">Reference proteome</keyword>
<dbReference type="Proteomes" id="UP000001662">
    <property type="component" value="Chromosome"/>
</dbReference>
<dbReference type="PaxDb" id="610130-Closa_0590"/>
<evidence type="ECO:0000313" key="2">
    <source>
        <dbReference type="Proteomes" id="UP000001662"/>
    </source>
</evidence>
<dbReference type="STRING" id="610130.Closa_0590"/>
<protein>
    <submittedName>
        <fullName evidence="1">Uncharacterized protein</fullName>
    </submittedName>
</protein>
<evidence type="ECO:0000313" key="1">
    <source>
        <dbReference type="EMBL" id="ADL03218.1"/>
    </source>
</evidence>
<name>D9R4N4_LACSW</name>
<accession>D9R4N4</accession>
<organism evidence="1 2">
    <name type="scientific">Lacrimispora saccharolytica (strain ATCC 35040 / DSM 2544 / NRCC 2533 / WM1)</name>
    <name type="common">Clostridium saccharolyticum</name>
    <dbReference type="NCBI Taxonomy" id="610130"/>
    <lineage>
        <taxon>Bacteria</taxon>
        <taxon>Bacillati</taxon>
        <taxon>Bacillota</taxon>
        <taxon>Clostridia</taxon>
        <taxon>Lachnospirales</taxon>
        <taxon>Lachnospiraceae</taxon>
        <taxon>Lacrimispora</taxon>
    </lineage>
</organism>
<dbReference type="AlphaFoldDB" id="D9R4N4"/>
<sequence length="82" mass="9653">MDLFIRFNYFVTDQSGFFDTLGFIKPDETNTDAVGFIRLYMLKKVLDKHGNDRYCNIELVCANYTLWPVDSFLPLVCKLWDT</sequence>
<reference evidence="1" key="1">
    <citation type="submission" date="2010-07" db="EMBL/GenBank/DDBJ databases">
        <title>Complete sequence of Clostridium saccharolyticum WM1.</title>
        <authorList>
            <consortium name="US DOE Joint Genome Institute"/>
            <person name="Lucas S."/>
            <person name="Copeland A."/>
            <person name="Lapidus A."/>
            <person name="Cheng J.-F."/>
            <person name="Bruce D."/>
            <person name="Goodwin L."/>
            <person name="Pitluck S."/>
            <person name="Chertkov O."/>
            <person name="Detter J.C."/>
            <person name="Han C."/>
            <person name="Tapia R."/>
            <person name="Land M."/>
            <person name="Hauser L."/>
            <person name="Chang Y.-J."/>
            <person name="Jeffries C."/>
            <person name="Kyrpides N."/>
            <person name="Ivanova N."/>
            <person name="Mikhailova N."/>
            <person name="Mouttaki H."/>
            <person name="Lin L."/>
            <person name="Zhou J."/>
            <person name="Hemme C.L."/>
            <person name="Woyke T."/>
        </authorList>
    </citation>
    <scope>NUCLEOTIDE SEQUENCE [LARGE SCALE GENOMIC DNA]</scope>
    <source>
        <strain evidence="1">WM1</strain>
    </source>
</reference>
<dbReference type="EMBL" id="CP002109">
    <property type="protein sequence ID" value="ADL03218.1"/>
    <property type="molecule type" value="Genomic_DNA"/>
</dbReference>
<gene>
    <name evidence="1" type="ordered locus">Closa_0590</name>
</gene>
<dbReference type="HOGENOM" id="CLU_2552357_0_0_9"/>
<dbReference type="KEGG" id="csh:Closa_0590"/>
<proteinExistence type="predicted"/>